<feature type="domain" description="TMEM205-like" evidence="7">
    <location>
        <begin position="204"/>
        <end position="303"/>
    </location>
</feature>
<feature type="signal peptide" evidence="6">
    <location>
        <begin position="1"/>
        <end position="21"/>
    </location>
</feature>
<comment type="caution">
    <text evidence="8">The sequence shown here is derived from an EMBL/GenBank/DDBJ whole genome shotgun (WGS) entry which is preliminary data.</text>
</comment>
<dbReference type="OrthoDB" id="1641132at2759"/>
<evidence type="ECO:0000259" key="7">
    <source>
        <dbReference type="Pfam" id="PF13664"/>
    </source>
</evidence>
<feature type="transmembrane region" description="Helical" evidence="5">
    <location>
        <begin position="272"/>
        <end position="292"/>
    </location>
</feature>
<dbReference type="InterPro" id="IPR025423">
    <property type="entry name" value="TMEM205-like"/>
</dbReference>
<accession>A0A8X7W0T1</accession>
<evidence type="ECO:0000256" key="3">
    <source>
        <dbReference type="ARBA" id="ARBA00022989"/>
    </source>
</evidence>
<feature type="transmembrane region" description="Helical" evidence="5">
    <location>
        <begin position="195"/>
        <end position="217"/>
    </location>
</feature>
<dbReference type="PANTHER" id="PTHR47652">
    <property type="entry name" value="MITOCHONDRIAL IMPORT INNER MEMBRANE TRANSLOCASE SUBUNIT TIM44"/>
    <property type="match status" value="1"/>
</dbReference>
<keyword evidence="9" id="KW-1185">Reference proteome</keyword>
<feature type="transmembrane region" description="Helical" evidence="5">
    <location>
        <begin position="238"/>
        <end position="260"/>
    </location>
</feature>
<reference evidence="8 9" key="1">
    <citation type="submission" date="2020-02" db="EMBL/GenBank/DDBJ databases">
        <authorList>
            <person name="Ma Q."/>
            <person name="Huang Y."/>
            <person name="Song X."/>
            <person name="Pei D."/>
        </authorList>
    </citation>
    <scope>NUCLEOTIDE SEQUENCE [LARGE SCALE GENOMIC DNA]</scope>
    <source>
        <strain evidence="8">Sxm20200214</strain>
        <tissue evidence="8">Leaf</tissue>
    </source>
</reference>
<evidence type="ECO:0000256" key="4">
    <source>
        <dbReference type="ARBA" id="ARBA00023136"/>
    </source>
</evidence>
<feature type="chain" id="PRO_5036478477" description="TMEM205-like domain-containing protein" evidence="6">
    <location>
        <begin position="22"/>
        <end position="386"/>
    </location>
</feature>
<evidence type="ECO:0000256" key="2">
    <source>
        <dbReference type="ARBA" id="ARBA00022692"/>
    </source>
</evidence>
<dbReference type="AlphaFoldDB" id="A0A8X7W0T1"/>
<dbReference type="EMBL" id="JAAMPC010000003">
    <property type="protein sequence ID" value="KAG2320981.1"/>
    <property type="molecule type" value="Genomic_DNA"/>
</dbReference>
<dbReference type="GO" id="GO:0016020">
    <property type="term" value="C:membrane"/>
    <property type="evidence" value="ECO:0007669"/>
    <property type="project" value="UniProtKB-SubCell"/>
</dbReference>
<evidence type="ECO:0000256" key="5">
    <source>
        <dbReference type="SAM" id="Phobius"/>
    </source>
</evidence>
<evidence type="ECO:0000256" key="6">
    <source>
        <dbReference type="SAM" id="SignalP"/>
    </source>
</evidence>
<sequence length="386" mass="43496">MTKLLALLCLVVSALLTVGHCTESEGEAIVKDSHRFVVVEYDADGKTNTRVLISPPERGQENRRDELELFRNVKKKVEETASSLPVIGQVAEERLPHASPGELICDAIGKCKHKMTSVLGRVEDPTAQITKEMVARAARDMKETMAHEPHYAEQKARETRRTMSETATKNVLEKAKLAVRQLRTAVTAALKLTKIGSVVSLIGVAAAYGMCMWVTVVSKHLLASVLGRHRFGVAHSKVYSVYFKAIFVGILVGLLGHVISQRRKVLTDAMEMWQAVNLLYSLFMVELNASFVEPRAIKIMLERIKVEKEEGRGLNMLESHSREAAARTCVKKFRDKIDEDAVNRRLMKLNERLRRLNSYSSRLNLLTLMSLTWHFVYLGHRLSLTY</sequence>
<gene>
    <name evidence="8" type="ORF">Bca52824_014194</name>
</gene>
<dbReference type="Pfam" id="PF13664">
    <property type="entry name" value="DUF4149"/>
    <property type="match status" value="1"/>
</dbReference>
<dbReference type="PANTHER" id="PTHR47652:SF6">
    <property type="entry name" value="LATE EMBRYOGENESIS ABUNDANT PROTEIN (LEA) FAMILY PROTEIN"/>
    <property type="match status" value="1"/>
</dbReference>
<comment type="subcellular location">
    <subcellularLocation>
        <location evidence="1">Membrane</location>
    </subcellularLocation>
</comment>
<evidence type="ECO:0000313" key="9">
    <source>
        <dbReference type="Proteomes" id="UP000886595"/>
    </source>
</evidence>
<proteinExistence type="predicted"/>
<name>A0A8X7W0T1_BRACI</name>
<organism evidence="8 9">
    <name type="scientific">Brassica carinata</name>
    <name type="common">Ethiopian mustard</name>
    <name type="synonym">Abyssinian cabbage</name>
    <dbReference type="NCBI Taxonomy" id="52824"/>
    <lineage>
        <taxon>Eukaryota</taxon>
        <taxon>Viridiplantae</taxon>
        <taxon>Streptophyta</taxon>
        <taxon>Embryophyta</taxon>
        <taxon>Tracheophyta</taxon>
        <taxon>Spermatophyta</taxon>
        <taxon>Magnoliopsida</taxon>
        <taxon>eudicotyledons</taxon>
        <taxon>Gunneridae</taxon>
        <taxon>Pentapetalae</taxon>
        <taxon>rosids</taxon>
        <taxon>malvids</taxon>
        <taxon>Brassicales</taxon>
        <taxon>Brassicaceae</taxon>
        <taxon>Brassiceae</taxon>
        <taxon>Brassica</taxon>
    </lineage>
</organism>
<evidence type="ECO:0000313" key="8">
    <source>
        <dbReference type="EMBL" id="KAG2320981.1"/>
    </source>
</evidence>
<keyword evidence="6" id="KW-0732">Signal</keyword>
<dbReference type="Proteomes" id="UP000886595">
    <property type="component" value="Unassembled WGS sequence"/>
</dbReference>
<keyword evidence="4 5" id="KW-0472">Membrane</keyword>
<evidence type="ECO:0000256" key="1">
    <source>
        <dbReference type="ARBA" id="ARBA00004370"/>
    </source>
</evidence>
<protein>
    <recommendedName>
        <fullName evidence="7">TMEM205-like domain-containing protein</fullName>
    </recommendedName>
</protein>
<keyword evidence="3 5" id="KW-1133">Transmembrane helix</keyword>
<keyword evidence="2 5" id="KW-0812">Transmembrane</keyword>